<dbReference type="PANTHER" id="PTHR36156">
    <property type="entry name" value="SLR2101 PROTEIN"/>
    <property type="match status" value="1"/>
</dbReference>
<evidence type="ECO:0000313" key="1">
    <source>
        <dbReference type="EMBL" id="CAK7213887.1"/>
    </source>
</evidence>
<dbReference type="InterPro" id="IPR011051">
    <property type="entry name" value="RmlC_Cupin_sf"/>
</dbReference>
<dbReference type="SUPFAM" id="SSF51182">
    <property type="entry name" value="RmlC-like cupins"/>
    <property type="match status" value="1"/>
</dbReference>
<dbReference type="InterPro" id="IPR047142">
    <property type="entry name" value="OryJ/VirC-like"/>
</dbReference>
<dbReference type="Gene3D" id="2.60.120.10">
    <property type="entry name" value="Jelly Rolls"/>
    <property type="match status" value="1"/>
</dbReference>
<protein>
    <recommendedName>
        <fullName evidence="3">Cupin 2 conserved barrel domain-containing protein</fullName>
    </recommendedName>
</protein>
<name>A0ABP0B327_9PEZI</name>
<reference evidence="1 2" key="1">
    <citation type="submission" date="2024-01" db="EMBL/GenBank/DDBJ databases">
        <authorList>
            <person name="Allen C."/>
            <person name="Tagirdzhanova G."/>
        </authorList>
    </citation>
    <scope>NUCLEOTIDE SEQUENCE [LARGE SCALE GENOMIC DNA]</scope>
</reference>
<proteinExistence type="predicted"/>
<gene>
    <name evidence="1" type="ORF">SEUCBS140593_001997</name>
</gene>
<accession>A0ABP0B327</accession>
<sequence>MASSSNGQLSAPSLSQQRLFITSHNTDAKAIVHSQNDFQWHTFDNDQIAFSLLYSTSQFPPDLNNDADITAHAALLEKPMRLVNDSGTFLRCVDFAPSYKCAMHRTQSLDYGIVLAGSIDMLLDSGELHSLKAGDVIVQRATNHQWVNTSDTDWARMMFVLQAVKPLMVGETKLEEDLGEGADLLPESQV</sequence>
<dbReference type="InterPro" id="IPR014710">
    <property type="entry name" value="RmlC-like_jellyroll"/>
</dbReference>
<evidence type="ECO:0000313" key="2">
    <source>
        <dbReference type="Proteomes" id="UP001642482"/>
    </source>
</evidence>
<comment type="caution">
    <text evidence="1">The sequence shown here is derived from an EMBL/GenBank/DDBJ whole genome shotgun (WGS) entry which is preliminary data.</text>
</comment>
<dbReference type="CDD" id="cd02231">
    <property type="entry name" value="cupin_BLL6423-like"/>
    <property type="match status" value="1"/>
</dbReference>
<organism evidence="1 2">
    <name type="scientific">Sporothrix eucalyptigena</name>
    <dbReference type="NCBI Taxonomy" id="1812306"/>
    <lineage>
        <taxon>Eukaryota</taxon>
        <taxon>Fungi</taxon>
        <taxon>Dikarya</taxon>
        <taxon>Ascomycota</taxon>
        <taxon>Pezizomycotina</taxon>
        <taxon>Sordariomycetes</taxon>
        <taxon>Sordariomycetidae</taxon>
        <taxon>Ophiostomatales</taxon>
        <taxon>Ophiostomataceae</taxon>
        <taxon>Sporothrix</taxon>
    </lineage>
</organism>
<dbReference type="PANTHER" id="PTHR36156:SF2">
    <property type="entry name" value="CUPIN TYPE-2 DOMAIN-CONTAINING PROTEIN"/>
    <property type="match status" value="1"/>
</dbReference>
<dbReference type="Proteomes" id="UP001642482">
    <property type="component" value="Unassembled WGS sequence"/>
</dbReference>
<keyword evidence="2" id="KW-1185">Reference proteome</keyword>
<dbReference type="EMBL" id="CAWUHD010000012">
    <property type="protein sequence ID" value="CAK7213887.1"/>
    <property type="molecule type" value="Genomic_DNA"/>
</dbReference>
<evidence type="ECO:0008006" key="3">
    <source>
        <dbReference type="Google" id="ProtNLM"/>
    </source>
</evidence>